<dbReference type="EMBL" id="CP061035">
    <property type="protein sequence ID" value="QQV78562.1"/>
    <property type="molecule type" value="Genomic_DNA"/>
</dbReference>
<keyword evidence="2" id="KW-1133">Transmembrane helix</keyword>
<feature type="transmembrane region" description="Helical" evidence="2">
    <location>
        <begin position="12"/>
        <end position="33"/>
    </location>
</feature>
<evidence type="ECO:0000313" key="3">
    <source>
        <dbReference type="EMBL" id="QQV78562.1"/>
    </source>
</evidence>
<dbReference type="KEGG" id="sari:H5J25_08065"/>
<reference evidence="4" key="1">
    <citation type="submission" date="2020-09" db="EMBL/GenBank/DDBJ databases">
        <title>Sphingomonas sp., a new species isolated from pork steak.</title>
        <authorList>
            <person name="Heidler von Heilborn D."/>
        </authorList>
    </citation>
    <scope>NUCLEOTIDE SEQUENCE [LARGE SCALE GENOMIC DNA]</scope>
</reference>
<keyword evidence="2" id="KW-0812">Transmembrane</keyword>
<proteinExistence type="predicted"/>
<sequence length="300" mass="32252">MVEILRRKRLTVPAAPLIAAGVAVTVAAFFGILPDDVLDTLVSDSGIAALIPAAEPPLGLTARLALMLAAGGGSGLALWYGLYLLIGPRRVRLFGKRDRMLTADIPVLRRADAHPDAPARRPLFAKSDLGTPFLDVRAPVALTLEAAPDSAAEEELVPDPKPMEVAVLPRVPALPPIEADLPTDLDQPLANFDPHAIPDEPLEWFIPMAPTVQSAPLQHDRPQTFAPTERFETFELRPAVPRSDRARPDTDASATIHSLLDRLEKSVAQREPGPDGKAPPPPPHDSLQEALSTLRKLAAR</sequence>
<evidence type="ECO:0000256" key="1">
    <source>
        <dbReference type="SAM" id="MobiDB-lite"/>
    </source>
</evidence>
<dbReference type="Proteomes" id="UP000595894">
    <property type="component" value="Chromosome"/>
</dbReference>
<evidence type="ECO:0000256" key="2">
    <source>
        <dbReference type="SAM" id="Phobius"/>
    </source>
</evidence>
<dbReference type="AlphaFoldDB" id="A0A974NXE5"/>
<evidence type="ECO:0000313" key="4">
    <source>
        <dbReference type="Proteomes" id="UP000595894"/>
    </source>
</evidence>
<protein>
    <submittedName>
        <fullName evidence="3">Uncharacterized protein</fullName>
    </submittedName>
</protein>
<feature type="region of interest" description="Disordered" evidence="1">
    <location>
        <begin position="238"/>
        <end position="300"/>
    </location>
</feature>
<dbReference type="RefSeq" id="WP_202095556.1">
    <property type="nucleotide sequence ID" value="NZ_CP061035.1"/>
</dbReference>
<accession>A0A974NXE5</accession>
<feature type="compositionally biased region" description="Basic and acidic residues" evidence="1">
    <location>
        <begin position="259"/>
        <end position="274"/>
    </location>
</feature>
<organism evidence="3 4">
    <name type="scientific">Sphingomonas aliaeris</name>
    <dbReference type="NCBI Taxonomy" id="2759526"/>
    <lineage>
        <taxon>Bacteria</taxon>
        <taxon>Pseudomonadati</taxon>
        <taxon>Pseudomonadota</taxon>
        <taxon>Alphaproteobacteria</taxon>
        <taxon>Sphingomonadales</taxon>
        <taxon>Sphingomonadaceae</taxon>
        <taxon>Sphingomonas</taxon>
    </lineage>
</organism>
<keyword evidence="4" id="KW-1185">Reference proteome</keyword>
<name>A0A974NXE5_9SPHN</name>
<gene>
    <name evidence="3" type="ORF">H5J25_08065</name>
</gene>
<feature type="transmembrane region" description="Helical" evidence="2">
    <location>
        <begin position="64"/>
        <end position="86"/>
    </location>
</feature>
<keyword evidence="2" id="KW-0472">Membrane</keyword>